<keyword evidence="3" id="KW-1185">Reference proteome</keyword>
<comment type="caution">
    <text evidence="2">The sequence shown here is derived from an EMBL/GenBank/DDBJ whole genome shotgun (WGS) entry which is preliminary data.</text>
</comment>
<feature type="compositionally biased region" description="Polar residues" evidence="1">
    <location>
        <begin position="562"/>
        <end position="575"/>
    </location>
</feature>
<feature type="region of interest" description="Disordered" evidence="1">
    <location>
        <begin position="397"/>
        <end position="474"/>
    </location>
</feature>
<accession>A0A9P6UT06</accession>
<protein>
    <submittedName>
        <fullName evidence="2">Uncharacterized protein</fullName>
    </submittedName>
</protein>
<reference evidence="2" key="1">
    <citation type="journal article" date="2020" name="Fungal Divers.">
        <title>Resolving the Mortierellaceae phylogeny through synthesis of multi-gene phylogenetics and phylogenomics.</title>
        <authorList>
            <person name="Vandepol N."/>
            <person name="Liber J."/>
            <person name="Desiro A."/>
            <person name="Na H."/>
            <person name="Kennedy M."/>
            <person name="Barry K."/>
            <person name="Grigoriev I.V."/>
            <person name="Miller A.N."/>
            <person name="O'Donnell K."/>
            <person name="Stajich J.E."/>
            <person name="Bonito G."/>
        </authorList>
    </citation>
    <scope>NUCLEOTIDE SEQUENCE</scope>
    <source>
        <strain evidence="2">REB-010B</strain>
    </source>
</reference>
<gene>
    <name evidence="2" type="ORF">BGZ99_005029</name>
</gene>
<evidence type="ECO:0000313" key="2">
    <source>
        <dbReference type="EMBL" id="KAG0319543.1"/>
    </source>
</evidence>
<proteinExistence type="predicted"/>
<sequence length="813" mass="84026">MSQLDPRSDSRDLHPAVKRQTDLHDINTLNHGADALQPSYQPNAAPNARAITTTATDSRASKMGGPNAAHSQAAPAVTSTSTSASPSRRASVILAKAEEAASTVVAAARRLVLDDEDDEEGGIPTASATQACDHHGLEFKQRHLAGHRTHQSPVTPATPTSSIVPTTVGAPALRPVDSVITTSTILNTAPVPTATSVTTITPVTAMPVASSSSVVTSSGAPILATPRVQTVYATSNPNVPSGTAAGVNNAMPGTTGSGLESTGVNAYVPQPRTRQSEGSVAVHDIASKLDNNDVSTTAVGPAAATNVHSSSLNPQLSKEVLAAKGNPSSTLNSHNDKSFDPYQNEKGPERIAGGIDKGFASPPPSNTSAMNTMYVTAHGKDSARSQAMGVDAPAVSHVLGSPNTRSGMGVDVPRLVGEPSQPTDLNSKGGLNVDTRNSRDQPFDDTNPVQVPHRDYDPTWENGDSVPPSSIQTSRDNTQVLHGNIHHSTQNSLPEAQAAINQNPYEAHMSHPRDSAPSGLDVDHPVIPTSTLAGSGSTDNTNHGRPEGIHNSGINVDKPGAHQNSRSGMGVDGSTTATHHLAPAGDPLVPSSHNDKNGTAAIAATGVKNEHGTTAHTTHPSTDEHEGIIDKFKDVFRHKSVSKPAESAGTNDEYVHKGTPANVPATGLGIGTATSETGAVAESIPATSVAAATVVPILSTSLADHQATTNVAAAPAAPHSPIVTRGFTPMAITPSTSTLRSMPVGPVASMPRVSSDELRSEERPPQDRSVAAGAETSSTAHVEGQPVVEAKHRRSFLDRLFGRHRSNKGKHRT</sequence>
<dbReference type="Proteomes" id="UP000738325">
    <property type="component" value="Unassembled WGS sequence"/>
</dbReference>
<feature type="region of interest" description="Disordered" evidence="1">
    <location>
        <begin position="507"/>
        <end position="575"/>
    </location>
</feature>
<dbReference type="EMBL" id="JAAAIP010000319">
    <property type="protein sequence ID" value="KAG0319543.1"/>
    <property type="molecule type" value="Genomic_DNA"/>
</dbReference>
<feature type="region of interest" description="Disordered" evidence="1">
    <location>
        <begin position="149"/>
        <end position="168"/>
    </location>
</feature>
<feature type="compositionally biased region" description="Low complexity" evidence="1">
    <location>
        <begin position="73"/>
        <end position="87"/>
    </location>
</feature>
<feature type="region of interest" description="Disordered" evidence="1">
    <location>
        <begin position="1"/>
        <end position="87"/>
    </location>
</feature>
<feature type="region of interest" description="Disordered" evidence="1">
    <location>
        <begin position="735"/>
        <end position="813"/>
    </location>
</feature>
<feature type="compositionally biased region" description="Basic and acidic residues" evidence="1">
    <location>
        <begin position="1"/>
        <end position="25"/>
    </location>
</feature>
<feature type="compositionally biased region" description="Polar residues" evidence="1">
    <location>
        <begin position="151"/>
        <end position="165"/>
    </location>
</feature>
<organism evidence="2 3">
    <name type="scientific">Dissophora globulifera</name>
    <dbReference type="NCBI Taxonomy" id="979702"/>
    <lineage>
        <taxon>Eukaryota</taxon>
        <taxon>Fungi</taxon>
        <taxon>Fungi incertae sedis</taxon>
        <taxon>Mucoromycota</taxon>
        <taxon>Mortierellomycotina</taxon>
        <taxon>Mortierellomycetes</taxon>
        <taxon>Mortierellales</taxon>
        <taxon>Mortierellaceae</taxon>
        <taxon>Dissophora</taxon>
    </lineage>
</organism>
<evidence type="ECO:0000313" key="3">
    <source>
        <dbReference type="Proteomes" id="UP000738325"/>
    </source>
</evidence>
<feature type="region of interest" description="Disordered" evidence="1">
    <location>
        <begin position="325"/>
        <end position="349"/>
    </location>
</feature>
<name>A0A9P6UT06_9FUNG</name>
<dbReference type="AlphaFoldDB" id="A0A9P6UT06"/>
<feature type="compositionally biased region" description="Basic and acidic residues" evidence="1">
    <location>
        <begin position="754"/>
        <end position="766"/>
    </location>
</feature>
<feature type="compositionally biased region" description="Polar residues" evidence="1">
    <location>
        <begin position="38"/>
        <end position="58"/>
    </location>
</feature>
<feature type="compositionally biased region" description="Basic residues" evidence="1">
    <location>
        <begin position="802"/>
        <end position="813"/>
    </location>
</feature>
<dbReference type="OrthoDB" id="2422346at2759"/>
<evidence type="ECO:0000256" key="1">
    <source>
        <dbReference type="SAM" id="MobiDB-lite"/>
    </source>
</evidence>
<feature type="compositionally biased region" description="Polar residues" evidence="1">
    <location>
        <begin position="528"/>
        <end position="541"/>
    </location>
</feature>